<dbReference type="NCBIfam" id="TIGR02799">
    <property type="entry name" value="thio_ybgC"/>
    <property type="match status" value="1"/>
</dbReference>
<evidence type="ECO:0000313" key="4">
    <source>
        <dbReference type="EMBL" id="MCW2306190.1"/>
    </source>
</evidence>
<dbReference type="Proteomes" id="UP001209755">
    <property type="component" value="Unassembled WGS sequence"/>
</dbReference>
<dbReference type="EMBL" id="JAOQNS010000001">
    <property type="protein sequence ID" value="MCW2306190.1"/>
    <property type="molecule type" value="Genomic_DNA"/>
</dbReference>
<gene>
    <name evidence="4" type="ORF">M2319_000506</name>
</gene>
<dbReference type="InterPro" id="IPR006683">
    <property type="entry name" value="Thioestr_dom"/>
</dbReference>
<dbReference type="CDD" id="cd00586">
    <property type="entry name" value="4HBT"/>
    <property type="match status" value="1"/>
</dbReference>
<dbReference type="RefSeq" id="WP_264599851.1">
    <property type="nucleotide sequence ID" value="NZ_JAOQNS010000001.1"/>
</dbReference>
<dbReference type="PROSITE" id="PS01328">
    <property type="entry name" value="4HBCOA_THIOESTERASE"/>
    <property type="match status" value="1"/>
</dbReference>
<comment type="similarity">
    <text evidence="1">Belongs to the 4-hydroxybenzoyl-CoA thioesterase family.</text>
</comment>
<feature type="domain" description="Thioesterase" evidence="3">
    <location>
        <begin position="30"/>
        <end position="116"/>
    </location>
</feature>
<evidence type="ECO:0000256" key="2">
    <source>
        <dbReference type="ARBA" id="ARBA00022801"/>
    </source>
</evidence>
<comment type="caution">
    <text evidence="4">The sequence shown here is derived from an EMBL/GenBank/DDBJ whole genome shotgun (WGS) entry which is preliminary data.</text>
</comment>
<evidence type="ECO:0000259" key="3">
    <source>
        <dbReference type="Pfam" id="PF03061"/>
    </source>
</evidence>
<dbReference type="InterPro" id="IPR050563">
    <property type="entry name" value="4-hydroxybenzoyl-CoA_TE"/>
</dbReference>
<dbReference type="InterPro" id="IPR014166">
    <property type="entry name" value="Tol-Pal_acyl-CoA_thioesterase"/>
</dbReference>
<dbReference type="PANTHER" id="PTHR31793:SF37">
    <property type="entry name" value="ACYL-COA THIOESTER HYDROLASE YBGC"/>
    <property type="match status" value="1"/>
</dbReference>
<dbReference type="GO" id="GO:0016787">
    <property type="term" value="F:hydrolase activity"/>
    <property type="evidence" value="ECO:0007669"/>
    <property type="project" value="UniProtKB-KW"/>
</dbReference>
<dbReference type="Pfam" id="PF03061">
    <property type="entry name" value="4HBT"/>
    <property type="match status" value="1"/>
</dbReference>
<evidence type="ECO:0000313" key="5">
    <source>
        <dbReference type="Proteomes" id="UP001209755"/>
    </source>
</evidence>
<name>A0ABT3H724_9HYPH</name>
<reference evidence="5" key="1">
    <citation type="submission" date="2023-07" db="EMBL/GenBank/DDBJ databases">
        <title>Genome sequencing of Purple Non-Sulfur Bacteria from various extreme environments.</title>
        <authorList>
            <person name="Mayer M."/>
        </authorList>
    </citation>
    <scope>NUCLEOTIDE SEQUENCE [LARGE SCALE GENOMIC DNA]</scope>
    <source>
        <strain evidence="5">DSM 17935</strain>
    </source>
</reference>
<organism evidence="4 5">
    <name type="scientific">Rhodobium gokarnense</name>
    <dbReference type="NCBI Taxonomy" id="364296"/>
    <lineage>
        <taxon>Bacteria</taxon>
        <taxon>Pseudomonadati</taxon>
        <taxon>Pseudomonadota</taxon>
        <taxon>Alphaproteobacteria</taxon>
        <taxon>Hyphomicrobiales</taxon>
        <taxon>Rhodobiaceae</taxon>
        <taxon>Rhodobium</taxon>
    </lineage>
</organism>
<accession>A0ABT3H724</accession>
<protein>
    <submittedName>
        <fullName evidence="4">Acyl-CoA thioester hydrolase</fullName>
        <ecNumber evidence="4">3.1.2.-</ecNumber>
    </submittedName>
</protein>
<dbReference type="NCBIfam" id="TIGR00051">
    <property type="entry name" value="YbgC/FadM family acyl-CoA thioesterase"/>
    <property type="match status" value="1"/>
</dbReference>
<dbReference type="Gene3D" id="3.10.129.10">
    <property type="entry name" value="Hotdog Thioesterase"/>
    <property type="match status" value="1"/>
</dbReference>
<proteinExistence type="inferred from homology"/>
<keyword evidence="2 4" id="KW-0378">Hydrolase</keyword>
<dbReference type="InterPro" id="IPR029069">
    <property type="entry name" value="HotDog_dom_sf"/>
</dbReference>
<sequence>MDDIALAGRIEAGHHLLQVRVYYEDTDFSGIVYHANYLKFLERGRTDFLRLCGIHHNELAAGHGGEALHFVVRHMEIDFHASARIDDVLTVETRFRELRGARMVLDQVVRRGETVLIGAAVTAAVINAAGRPRRLPPQMREKLGVVAG</sequence>
<dbReference type="SUPFAM" id="SSF54637">
    <property type="entry name" value="Thioesterase/thiol ester dehydrase-isomerase"/>
    <property type="match status" value="1"/>
</dbReference>
<evidence type="ECO:0000256" key="1">
    <source>
        <dbReference type="ARBA" id="ARBA00005953"/>
    </source>
</evidence>
<dbReference type="PIRSF" id="PIRSF003230">
    <property type="entry name" value="YbgC"/>
    <property type="match status" value="1"/>
</dbReference>
<keyword evidence="5" id="KW-1185">Reference proteome</keyword>
<dbReference type="PANTHER" id="PTHR31793">
    <property type="entry name" value="4-HYDROXYBENZOYL-COA THIOESTERASE FAMILY MEMBER"/>
    <property type="match status" value="1"/>
</dbReference>
<dbReference type="InterPro" id="IPR008272">
    <property type="entry name" value="HB-CoA_thioesterase_AS"/>
</dbReference>
<dbReference type="InterPro" id="IPR006684">
    <property type="entry name" value="YbgC/YbaW"/>
</dbReference>
<dbReference type="EC" id="3.1.2.-" evidence="4"/>